<protein>
    <recommendedName>
        <fullName evidence="2">DUF7082 domain-containing protein</fullName>
    </recommendedName>
</protein>
<dbReference type="InterPro" id="IPR055509">
    <property type="entry name" value="DUF7082"/>
</dbReference>
<proteinExistence type="predicted"/>
<evidence type="ECO:0000313" key="3">
    <source>
        <dbReference type="EMBL" id="RHZ75371.1"/>
    </source>
</evidence>
<evidence type="ECO:0000313" key="4">
    <source>
        <dbReference type="Proteomes" id="UP000266861"/>
    </source>
</evidence>
<dbReference type="Pfam" id="PF23305">
    <property type="entry name" value="DUF7082"/>
    <property type="match status" value="1"/>
</dbReference>
<sequence length="268" mass="30760">MSTYTITSNYVFMDVGDETVIISREYLENKIDALLPANGSSINEFISTFVPVPYSTQPPPTPTPTSTPTPTPSQIPTMTSQVVASSSRPRRNLRREDKNSKEQLKELLKKTKITIEGDLQQVTKNWSAEDYRKRRRLVKFTCRAEGNEIKASFSVLRPDEEAGNGTYVSCIWEENKGEFCVTVTKAEQTRMRRNIETFKPKTVGKSKNGGLYGMIMFFLNPRPRNIEKDIKGHESRTDPNAKKYRDLQTQDRREEQEWGSLWDDHVLP</sequence>
<organism evidence="3 4">
    <name type="scientific">Diversispora epigaea</name>
    <dbReference type="NCBI Taxonomy" id="1348612"/>
    <lineage>
        <taxon>Eukaryota</taxon>
        <taxon>Fungi</taxon>
        <taxon>Fungi incertae sedis</taxon>
        <taxon>Mucoromycota</taxon>
        <taxon>Glomeromycotina</taxon>
        <taxon>Glomeromycetes</taxon>
        <taxon>Diversisporales</taxon>
        <taxon>Diversisporaceae</taxon>
        <taxon>Diversispora</taxon>
    </lineage>
</organism>
<dbReference type="PANTHER" id="PTHR39463">
    <property type="entry name" value="MEDUSA"/>
    <property type="match status" value="1"/>
</dbReference>
<keyword evidence="4" id="KW-1185">Reference proteome</keyword>
<feature type="region of interest" description="Disordered" evidence="1">
    <location>
        <begin position="53"/>
        <end position="101"/>
    </location>
</feature>
<evidence type="ECO:0000259" key="2">
    <source>
        <dbReference type="Pfam" id="PF23305"/>
    </source>
</evidence>
<dbReference type="Proteomes" id="UP000266861">
    <property type="component" value="Unassembled WGS sequence"/>
</dbReference>
<feature type="domain" description="DUF7082" evidence="2">
    <location>
        <begin position="110"/>
        <end position="183"/>
    </location>
</feature>
<reference evidence="3 4" key="1">
    <citation type="submission" date="2018-08" db="EMBL/GenBank/DDBJ databases">
        <title>Genome and evolution of the arbuscular mycorrhizal fungus Diversispora epigaea (formerly Glomus versiforme) and its bacterial endosymbionts.</title>
        <authorList>
            <person name="Sun X."/>
            <person name="Fei Z."/>
            <person name="Harrison M."/>
        </authorList>
    </citation>
    <scope>NUCLEOTIDE SEQUENCE [LARGE SCALE GENOMIC DNA]</scope>
    <source>
        <strain evidence="3 4">IT104</strain>
    </source>
</reference>
<dbReference type="STRING" id="1348612.A0A397IHF3"/>
<gene>
    <name evidence="3" type="ORF">Glove_215g4</name>
</gene>
<dbReference type="EMBL" id="PQFF01000200">
    <property type="protein sequence ID" value="RHZ75371.1"/>
    <property type="molecule type" value="Genomic_DNA"/>
</dbReference>
<evidence type="ECO:0000256" key="1">
    <source>
        <dbReference type="SAM" id="MobiDB-lite"/>
    </source>
</evidence>
<dbReference type="AlphaFoldDB" id="A0A397IHF3"/>
<dbReference type="OrthoDB" id="1751210at2759"/>
<dbReference type="PANTHER" id="PTHR39463:SF1">
    <property type="entry name" value="MEDUSA"/>
    <property type="match status" value="1"/>
</dbReference>
<accession>A0A397IHF3</accession>
<feature type="compositionally biased region" description="Pro residues" evidence="1">
    <location>
        <begin position="56"/>
        <end position="73"/>
    </location>
</feature>
<name>A0A397IHF3_9GLOM</name>
<feature type="region of interest" description="Disordered" evidence="1">
    <location>
        <begin position="229"/>
        <end position="268"/>
    </location>
</feature>
<comment type="caution">
    <text evidence="3">The sequence shown here is derived from an EMBL/GenBank/DDBJ whole genome shotgun (WGS) entry which is preliminary data.</text>
</comment>
<dbReference type="GO" id="GO:0005634">
    <property type="term" value="C:nucleus"/>
    <property type="evidence" value="ECO:0007669"/>
    <property type="project" value="TreeGrafter"/>
</dbReference>